<evidence type="ECO:0000313" key="8">
    <source>
        <dbReference type="EMBL" id="OGG25695.1"/>
    </source>
</evidence>
<dbReference type="Gene3D" id="3.40.30.10">
    <property type="entry name" value="Glutaredoxin"/>
    <property type="match status" value="1"/>
</dbReference>
<evidence type="ECO:0000256" key="2">
    <source>
        <dbReference type="ARBA" id="ARBA00022729"/>
    </source>
</evidence>
<keyword evidence="4" id="KW-1015">Disulfide bond</keyword>
<dbReference type="AlphaFoldDB" id="A0A1F6ALY6"/>
<dbReference type="Proteomes" id="UP000176609">
    <property type="component" value="Unassembled WGS sequence"/>
</dbReference>
<keyword evidence="2" id="KW-0732">Signal</keyword>
<comment type="similarity">
    <text evidence="1">Belongs to the thioredoxin family. DsbA subfamily.</text>
</comment>
<keyword evidence="6" id="KW-0472">Membrane</keyword>
<keyword evidence="6" id="KW-0812">Transmembrane</keyword>
<keyword evidence="6" id="KW-1133">Transmembrane helix</keyword>
<accession>A0A1F6ALY6</accession>
<dbReference type="PANTHER" id="PTHR13887">
    <property type="entry name" value="GLUTATHIONE S-TRANSFERASE KAPPA"/>
    <property type="match status" value="1"/>
</dbReference>
<comment type="caution">
    <text evidence="8">The sequence shown here is derived from an EMBL/GenBank/DDBJ whole genome shotgun (WGS) entry which is preliminary data.</text>
</comment>
<evidence type="ECO:0000256" key="6">
    <source>
        <dbReference type="SAM" id="Phobius"/>
    </source>
</evidence>
<gene>
    <name evidence="8" type="ORF">A2960_05050</name>
</gene>
<sequence>MRLTNETKIFIGIIVVTLIIVGLGVFLFSRPEQILSKEDLLPAGTITKGLVSSKVYLVEFSDFQCPACKSFKPIVDEITSTYKDKLYFGYRHFPLTQHPFAQKSAEAAEAANEQGKFWQMYDYLFAKQDDLSDAVIDGGVKELGLDTAKFQADMKSDKVKNKIEKDLADGNKFGISATPTFFLNGKKLNLDQLSDLKTAVEKAIQQPL</sequence>
<feature type="domain" description="Thioredoxin" evidence="7">
    <location>
        <begin position="19"/>
        <end position="205"/>
    </location>
</feature>
<dbReference type="Pfam" id="PF13462">
    <property type="entry name" value="Thioredoxin_4"/>
    <property type="match status" value="1"/>
</dbReference>
<dbReference type="InterPro" id="IPR036249">
    <property type="entry name" value="Thioredoxin-like_sf"/>
</dbReference>
<keyword evidence="5" id="KW-0676">Redox-active center</keyword>
<evidence type="ECO:0000256" key="1">
    <source>
        <dbReference type="ARBA" id="ARBA00005791"/>
    </source>
</evidence>
<evidence type="ECO:0000256" key="4">
    <source>
        <dbReference type="ARBA" id="ARBA00023157"/>
    </source>
</evidence>
<dbReference type="EMBL" id="MFJR01000015">
    <property type="protein sequence ID" value="OGG25695.1"/>
    <property type="molecule type" value="Genomic_DNA"/>
</dbReference>
<evidence type="ECO:0000256" key="3">
    <source>
        <dbReference type="ARBA" id="ARBA00023002"/>
    </source>
</evidence>
<keyword evidence="3" id="KW-0560">Oxidoreductase</keyword>
<dbReference type="PANTHER" id="PTHR13887:SF14">
    <property type="entry name" value="DISULFIDE BOND FORMATION PROTEIN D"/>
    <property type="match status" value="1"/>
</dbReference>
<dbReference type="PROSITE" id="PS51352">
    <property type="entry name" value="THIOREDOXIN_2"/>
    <property type="match status" value="1"/>
</dbReference>
<dbReference type="GO" id="GO:0016491">
    <property type="term" value="F:oxidoreductase activity"/>
    <property type="evidence" value="ECO:0007669"/>
    <property type="project" value="UniProtKB-KW"/>
</dbReference>
<name>A0A1F6ALY6_9BACT</name>
<dbReference type="InterPro" id="IPR013766">
    <property type="entry name" value="Thioredoxin_domain"/>
</dbReference>
<feature type="transmembrane region" description="Helical" evidence="6">
    <location>
        <begin position="9"/>
        <end position="28"/>
    </location>
</feature>
<evidence type="ECO:0000256" key="5">
    <source>
        <dbReference type="ARBA" id="ARBA00023284"/>
    </source>
</evidence>
<organism evidence="8 9">
    <name type="scientific">Candidatus Gottesmanbacteria bacterium RIFCSPLOWO2_01_FULL_39_12b</name>
    <dbReference type="NCBI Taxonomy" id="1798388"/>
    <lineage>
        <taxon>Bacteria</taxon>
        <taxon>Candidatus Gottesmaniibacteriota</taxon>
    </lineage>
</organism>
<proteinExistence type="inferred from homology"/>
<protein>
    <recommendedName>
        <fullName evidence="7">Thioredoxin domain-containing protein</fullName>
    </recommendedName>
</protein>
<evidence type="ECO:0000259" key="7">
    <source>
        <dbReference type="PROSITE" id="PS51352"/>
    </source>
</evidence>
<reference evidence="8 9" key="1">
    <citation type="journal article" date="2016" name="Nat. Commun.">
        <title>Thousands of microbial genomes shed light on interconnected biogeochemical processes in an aquifer system.</title>
        <authorList>
            <person name="Anantharaman K."/>
            <person name="Brown C.T."/>
            <person name="Hug L.A."/>
            <person name="Sharon I."/>
            <person name="Castelle C.J."/>
            <person name="Probst A.J."/>
            <person name="Thomas B.C."/>
            <person name="Singh A."/>
            <person name="Wilkins M.J."/>
            <person name="Karaoz U."/>
            <person name="Brodie E.L."/>
            <person name="Williams K.H."/>
            <person name="Hubbard S.S."/>
            <person name="Banfield J.F."/>
        </authorList>
    </citation>
    <scope>NUCLEOTIDE SEQUENCE [LARGE SCALE GENOMIC DNA]</scope>
</reference>
<dbReference type="InterPro" id="IPR012336">
    <property type="entry name" value="Thioredoxin-like_fold"/>
</dbReference>
<evidence type="ECO:0000313" key="9">
    <source>
        <dbReference type="Proteomes" id="UP000176609"/>
    </source>
</evidence>
<dbReference type="SUPFAM" id="SSF52833">
    <property type="entry name" value="Thioredoxin-like"/>
    <property type="match status" value="1"/>
</dbReference>